<dbReference type="PANTHER" id="PTHR43194:SF2">
    <property type="entry name" value="PEROXISOMAL MEMBRANE PROTEIN LPX1"/>
    <property type="match status" value="1"/>
</dbReference>
<dbReference type="InterPro" id="IPR050228">
    <property type="entry name" value="Carboxylesterase_BioH"/>
</dbReference>
<reference evidence="2 3" key="1">
    <citation type="submission" date="2022-11" db="EMBL/GenBank/DDBJ databases">
        <title>Mycobacterium sp. nov.</title>
        <authorList>
            <person name="Papic B."/>
            <person name="Spicic S."/>
            <person name="Duvnjak S."/>
        </authorList>
    </citation>
    <scope>NUCLEOTIDE SEQUENCE [LARGE SCALE GENOMIC DNA]</scope>
    <source>
        <strain evidence="2 3">CVI_P4</strain>
    </source>
</reference>
<comment type="caution">
    <text evidence="2">The sequence shown here is derived from an EMBL/GenBank/DDBJ whole genome shotgun (WGS) entry which is preliminary data.</text>
</comment>
<organism evidence="2 3">
    <name type="scientific">Mycobacterium pinniadriaticum</name>
    <dbReference type="NCBI Taxonomy" id="2994102"/>
    <lineage>
        <taxon>Bacteria</taxon>
        <taxon>Bacillati</taxon>
        <taxon>Actinomycetota</taxon>
        <taxon>Actinomycetes</taxon>
        <taxon>Mycobacteriales</taxon>
        <taxon>Mycobacteriaceae</taxon>
        <taxon>Mycobacterium</taxon>
    </lineage>
</organism>
<dbReference type="Gene3D" id="3.40.50.1820">
    <property type="entry name" value="alpha/beta hydrolase"/>
    <property type="match status" value="1"/>
</dbReference>
<dbReference type="InterPro" id="IPR000073">
    <property type="entry name" value="AB_hydrolase_1"/>
</dbReference>
<name>A0ABT3SKY9_9MYCO</name>
<dbReference type="EMBL" id="JAPJDO010000024">
    <property type="protein sequence ID" value="MCX2939502.1"/>
    <property type="molecule type" value="Genomic_DNA"/>
</dbReference>
<evidence type="ECO:0000313" key="3">
    <source>
        <dbReference type="Proteomes" id="UP001300745"/>
    </source>
</evidence>
<dbReference type="Proteomes" id="UP001300745">
    <property type="component" value="Unassembled WGS sequence"/>
</dbReference>
<keyword evidence="3" id="KW-1185">Reference proteome</keyword>
<dbReference type="PANTHER" id="PTHR43194">
    <property type="entry name" value="HYDROLASE ALPHA/BETA FOLD FAMILY"/>
    <property type="match status" value="1"/>
</dbReference>
<dbReference type="SUPFAM" id="SSF53474">
    <property type="entry name" value="alpha/beta-Hydrolases"/>
    <property type="match status" value="1"/>
</dbReference>
<keyword evidence="2" id="KW-0378">Hydrolase</keyword>
<protein>
    <submittedName>
        <fullName evidence="2">Alpha/beta fold hydrolase</fullName>
    </submittedName>
</protein>
<proteinExistence type="predicted"/>
<gene>
    <name evidence="2" type="ORF">ORI27_22655</name>
</gene>
<dbReference type="InterPro" id="IPR029058">
    <property type="entry name" value="AB_hydrolase_fold"/>
</dbReference>
<evidence type="ECO:0000313" key="2">
    <source>
        <dbReference type="EMBL" id="MCX2939502.1"/>
    </source>
</evidence>
<dbReference type="RefSeq" id="WP_265999306.1">
    <property type="nucleotide sequence ID" value="NZ_JAPJDN010000024.1"/>
</dbReference>
<evidence type="ECO:0000259" key="1">
    <source>
        <dbReference type="Pfam" id="PF00561"/>
    </source>
</evidence>
<accession>A0ABT3SKY9</accession>
<sequence>MATSRFIHYGEHGDARIHYLDSGGDDRGAPIVFVPGMTDLAKDYTEVMESFGRRTVVVELRGHGRSAAPAGSYDLAALSGDVGAVVEAITDGPVHVVTFSRGTSYAVAWTIDHPQRVRSISIGDYVPEERALSEEAERRLLGGRWRGTPVRERLDVDAAIATFRAAKSTSFWDRLSALGLPLLAVRAGNSPVVDDADWLRYRRLFPDGRLVEFPDSPHDVFRPERSRFPSLVRAHVDRVDGVIGPNSSDMAPSTSVDT</sequence>
<dbReference type="Pfam" id="PF00561">
    <property type="entry name" value="Abhydrolase_1"/>
    <property type="match status" value="1"/>
</dbReference>
<feature type="domain" description="AB hydrolase-1" evidence="1">
    <location>
        <begin position="30"/>
        <end position="120"/>
    </location>
</feature>
<dbReference type="GO" id="GO:0016787">
    <property type="term" value="F:hydrolase activity"/>
    <property type="evidence" value="ECO:0007669"/>
    <property type="project" value="UniProtKB-KW"/>
</dbReference>